<evidence type="ECO:0000256" key="1">
    <source>
        <dbReference type="SAM" id="MobiDB-lite"/>
    </source>
</evidence>
<dbReference type="Proteomes" id="UP000026961">
    <property type="component" value="Chromosome 11"/>
</dbReference>
<dbReference type="AlphaFoldDB" id="A0A0E0BGG9"/>
<dbReference type="eggNOG" id="ENOG502QTWZ">
    <property type="taxonomic scope" value="Eukaryota"/>
</dbReference>
<feature type="compositionally biased region" description="Gly residues" evidence="1">
    <location>
        <begin position="18"/>
        <end position="30"/>
    </location>
</feature>
<dbReference type="Gramene" id="OGLUM11G05910.1">
    <property type="protein sequence ID" value="OGLUM11G05910.1"/>
    <property type="gene ID" value="OGLUM11G05910"/>
</dbReference>
<feature type="region of interest" description="Disordered" evidence="1">
    <location>
        <begin position="1"/>
        <end position="130"/>
    </location>
</feature>
<reference evidence="2" key="2">
    <citation type="submission" date="2018-05" db="EMBL/GenBank/DDBJ databases">
        <title>OgluRS3 (Oryza glumaepatula Reference Sequence Version 3).</title>
        <authorList>
            <person name="Zhang J."/>
            <person name="Kudrna D."/>
            <person name="Lee S."/>
            <person name="Talag J."/>
            <person name="Welchert J."/>
            <person name="Wing R.A."/>
        </authorList>
    </citation>
    <scope>NUCLEOTIDE SEQUENCE [LARGE SCALE GENOMIC DNA]</scope>
</reference>
<evidence type="ECO:0000313" key="3">
    <source>
        <dbReference type="Proteomes" id="UP000026961"/>
    </source>
</evidence>
<feature type="compositionally biased region" description="Polar residues" evidence="1">
    <location>
        <begin position="121"/>
        <end position="130"/>
    </location>
</feature>
<organism evidence="2">
    <name type="scientific">Oryza glumipatula</name>
    <dbReference type="NCBI Taxonomy" id="40148"/>
    <lineage>
        <taxon>Eukaryota</taxon>
        <taxon>Viridiplantae</taxon>
        <taxon>Streptophyta</taxon>
        <taxon>Embryophyta</taxon>
        <taxon>Tracheophyta</taxon>
        <taxon>Spermatophyta</taxon>
        <taxon>Magnoliopsida</taxon>
        <taxon>Liliopsida</taxon>
        <taxon>Poales</taxon>
        <taxon>Poaceae</taxon>
        <taxon>BOP clade</taxon>
        <taxon>Oryzoideae</taxon>
        <taxon>Oryzeae</taxon>
        <taxon>Oryzinae</taxon>
        <taxon>Oryza</taxon>
    </lineage>
</organism>
<feature type="compositionally biased region" description="Low complexity" evidence="1">
    <location>
        <begin position="372"/>
        <end position="400"/>
    </location>
</feature>
<keyword evidence="3" id="KW-1185">Reference proteome</keyword>
<dbReference type="PANTHER" id="PTHR10378">
    <property type="entry name" value="LIM DOMAIN-BINDING PROTEIN"/>
    <property type="match status" value="1"/>
</dbReference>
<proteinExistence type="predicted"/>
<dbReference type="STRING" id="40148.A0A0E0BGG9"/>
<feature type="region of interest" description="Disordered" evidence="1">
    <location>
        <begin position="360"/>
        <end position="538"/>
    </location>
</feature>
<dbReference type="InterPro" id="IPR029005">
    <property type="entry name" value="LIM-bd/SEUSS"/>
</dbReference>
<feature type="compositionally biased region" description="Low complexity" evidence="1">
    <location>
        <begin position="53"/>
        <end position="90"/>
    </location>
</feature>
<dbReference type="HOGENOM" id="CLU_007007_0_0_1"/>
<protein>
    <submittedName>
        <fullName evidence="2">Uncharacterized protein</fullName>
    </submittedName>
</protein>
<accession>A0A0E0BGG9</accession>
<dbReference type="Pfam" id="PF01803">
    <property type="entry name" value="LIM_bind"/>
    <property type="match status" value="1"/>
</dbReference>
<feature type="compositionally biased region" description="Low complexity" evidence="1">
    <location>
        <begin position="31"/>
        <end position="43"/>
    </location>
</feature>
<feature type="compositionally biased region" description="Polar residues" evidence="1">
    <location>
        <begin position="408"/>
        <end position="422"/>
    </location>
</feature>
<feature type="region of interest" description="Disordered" evidence="1">
    <location>
        <begin position="620"/>
        <end position="648"/>
    </location>
</feature>
<name>A0A0E0BGG9_9ORYZ</name>
<feature type="compositionally biased region" description="Polar residues" evidence="1">
    <location>
        <begin position="443"/>
        <end position="465"/>
    </location>
</feature>
<reference evidence="2" key="1">
    <citation type="submission" date="2015-04" db="UniProtKB">
        <authorList>
            <consortium name="EnsemblPlants"/>
        </authorList>
    </citation>
    <scope>IDENTIFICATION</scope>
</reference>
<dbReference type="EnsemblPlants" id="OGLUM11G05910.1">
    <property type="protein sequence ID" value="OGLUM11G05910.1"/>
    <property type="gene ID" value="OGLUM11G05910"/>
</dbReference>
<evidence type="ECO:0000313" key="2">
    <source>
        <dbReference type="EnsemblPlants" id="OGLUM11G05910.1"/>
    </source>
</evidence>
<feature type="compositionally biased region" description="Low complexity" evidence="1">
    <location>
        <begin position="472"/>
        <end position="517"/>
    </location>
</feature>
<feature type="compositionally biased region" description="Low complexity" evidence="1">
    <location>
        <begin position="423"/>
        <end position="436"/>
    </location>
</feature>
<sequence length="676" mass="72630">MPGGGGLPMNTLQQQRGGLDGAGDLVGAGGSDSLSFPSSSQVSLGNQLGSDNLHQPPQHQQQQQQLDAMHDLQQQQQHQQLPMSYNQQQLPPQPPQQPQATVKLENGGSTGGVKLEPQMGQPDQNSSAQMMRNASNVKIEPQQITILSTGEILSMSIFLQMLKKGGVYLSMEVVAKLLEFSLRMYGIVRYAIGSLGEALNASGQIVLDYTKAIQESVFEQLRVVREGHLRIVFNPDLKIVSWEFCARRHEELIPRRSIIPQVSQLGAVVQKYQSAVQNSTNLSTQDMQNNCNSKNISAKYSGPMGVWFVACARQLAKALEVPLVNDLGYTKRYVRCLQIAEVVNCMKDLIDYSRQNGSGPIASLHSFPRRTSSGVSPHQSQQQQPEEQQSIPQSSNQSGQNAAPMTGVQASASANADVTSNNSLSCAPSTSAPSPSVVGLLQGSMNSRQDHPMSSANGPYTSGNSAAIPKVNSTTSLQSTPSTSFPSPMPTTSNNNMMPAPQSTNQLSSPTTSSNLPPMQPPATRPQEPEPNESQSSVQRILQDLMMSPQMNGIGQLGNDMKRPNGLTSSVNGVNCLVGNAVTNNSGMGGMGGMGFGAMGHRMANLPHSLVRNIVSTSTTLHPALQQERGRGGGEGARSRVRYAPSEEQEDAAVEHVFVLEMGLQLRRRKEGKDGE</sequence>